<dbReference type="Pfam" id="PF17284">
    <property type="entry name" value="Spermine_synt_N"/>
    <property type="match status" value="1"/>
</dbReference>
<dbReference type="Gene3D" id="3.40.50.150">
    <property type="entry name" value="Vaccinia Virus protein VP39"/>
    <property type="match status" value="1"/>
</dbReference>
<reference evidence="8" key="1">
    <citation type="submission" date="2015-10" db="EMBL/GenBank/DDBJ databases">
        <authorList>
            <person name="Martinez-Garcia P.J."/>
            <person name="Crepeau M.W."/>
            <person name="Puiu D."/>
            <person name="Gonzalez-Ibeas D."/>
            <person name="Whalen J."/>
            <person name="Stevens K."/>
            <person name="Paul R."/>
            <person name="Butterfield T."/>
            <person name="Britton M."/>
            <person name="Reagan R."/>
            <person name="Chakraborty S."/>
            <person name="Walawage S.L."/>
            <person name="Vasquez-Gross H.A."/>
            <person name="Cardeno C."/>
            <person name="Famula R."/>
            <person name="Pratt K."/>
            <person name="Kuruganti S."/>
            <person name="Aradhya M.K."/>
            <person name="Leslie C.A."/>
            <person name="Dandekar A.M."/>
            <person name="Salzberg S.L."/>
            <person name="Wegrzyn J.L."/>
            <person name="Langley C.H."/>
            <person name="Neale D.B."/>
        </authorList>
    </citation>
    <scope>NUCLEOTIDE SEQUENCE</scope>
    <source>
        <tissue evidence="8">Leaves</tissue>
    </source>
</reference>
<feature type="non-terminal residue" evidence="8">
    <location>
        <position position="381"/>
    </location>
</feature>
<evidence type="ECO:0000256" key="5">
    <source>
        <dbReference type="ARBA" id="ARBA00049721"/>
    </source>
</evidence>
<dbReference type="Pfam" id="PF01564">
    <property type="entry name" value="Spermine_synth"/>
    <property type="match status" value="1"/>
</dbReference>
<dbReference type="Gramene" id="Jr12_12900_p1">
    <property type="protein sequence ID" value="cds.Jr12_12900_p1"/>
    <property type="gene ID" value="Jr12_12900"/>
</dbReference>
<reference evidence="8" key="2">
    <citation type="submission" date="2020-03" db="EMBL/GenBank/DDBJ databases">
        <title>Walnut 2.0.</title>
        <authorList>
            <person name="Marrano A."/>
            <person name="Britton M."/>
            <person name="Zimin A.V."/>
            <person name="Zaini P.A."/>
            <person name="Workman R."/>
            <person name="Puiu D."/>
            <person name="Bianco L."/>
            <person name="Allen B.J."/>
            <person name="Troggio M."/>
            <person name="Leslie C.A."/>
            <person name="Timp W."/>
            <person name="Dendekar A."/>
            <person name="Salzberg S.L."/>
            <person name="Neale D.B."/>
        </authorList>
    </citation>
    <scope>NUCLEOTIDE SEQUENCE</scope>
    <source>
        <tissue evidence="8">Leaves</tissue>
    </source>
</reference>
<protein>
    <recommendedName>
        <fullName evidence="5">thermospermine synthase</fullName>
        <ecNumber evidence="5">2.5.1.79</ecNumber>
    </recommendedName>
</protein>
<keyword evidence="3 6" id="KW-0620">Polyamine biosynthesis</keyword>
<organism evidence="8 9">
    <name type="scientific">Juglans regia</name>
    <name type="common">English walnut</name>
    <dbReference type="NCBI Taxonomy" id="51240"/>
    <lineage>
        <taxon>Eukaryota</taxon>
        <taxon>Viridiplantae</taxon>
        <taxon>Streptophyta</taxon>
        <taxon>Embryophyta</taxon>
        <taxon>Tracheophyta</taxon>
        <taxon>Spermatophyta</taxon>
        <taxon>Magnoliopsida</taxon>
        <taxon>eudicotyledons</taxon>
        <taxon>Gunneridae</taxon>
        <taxon>Pentapetalae</taxon>
        <taxon>rosids</taxon>
        <taxon>fabids</taxon>
        <taxon>Fagales</taxon>
        <taxon>Juglandaceae</taxon>
        <taxon>Juglans</taxon>
    </lineage>
</organism>
<dbReference type="AlphaFoldDB" id="A0A833WJI2"/>
<dbReference type="InterPro" id="IPR001045">
    <property type="entry name" value="Spermi_synthase"/>
</dbReference>
<evidence type="ECO:0000313" key="8">
    <source>
        <dbReference type="EMBL" id="KAF5452513.1"/>
    </source>
</evidence>
<dbReference type="CDD" id="cd02440">
    <property type="entry name" value="AdoMet_MTases"/>
    <property type="match status" value="1"/>
</dbReference>
<evidence type="ECO:0000256" key="3">
    <source>
        <dbReference type="ARBA" id="ARBA00023115"/>
    </source>
</evidence>
<dbReference type="InterPro" id="IPR035246">
    <property type="entry name" value="Spermidine_synt_N"/>
</dbReference>
<dbReference type="SUPFAM" id="SSF53335">
    <property type="entry name" value="S-adenosyl-L-methionine-dependent methyltransferases"/>
    <property type="match status" value="1"/>
</dbReference>
<dbReference type="Proteomes" id="UP000619265">
    <property type="component" value="Unassembled WGS sequence"/>
</dbReference>
<name>A0A833WJI2_JUGRE</name>
<evidence type="ECO:0000256" key="4">
    <source>
        <dbReference type="ARBA" id="ARBA00048874"/>
    </source>
</evidence>
<dbReference type="Gene3D" id="2.30.140.10">
    <property type="entry name" value="Spermidine synthase, tetramerisation domain"/>
    <property type="match status" value="1"/>
</dbReference>
<evidence type="ECO:0000256" key="1">
    <source>
        <dbReference type="ARBA" id="ARBA00007867"/>
    </source>
</evidence>
<proteinExistence type="inferred from homology"/>
<dbReference type="EC" id="2.5.1.79" evidence="5"/>
<dbReference type="PROSITE" id="PS51006">
    <property type="entry name" value="PABS_2"/>
    <property type="match status" value="1"/>
</dbReference>
<dbReference type="InterPro" id="IPR037163">
    <property type="entry name" value="Spermidine_synt_N_sf"/>
</dbReference>
<dbReference type="HAMAP" id="MF_00198">
    <property type="entry name" value="Spermidine_synth"/>
    <property type="match status" value="1"/>
</dbReference>
<dbReference type="InterPro" id="IPR030374">
    <property type="entry name" value="PABS"/>
</dbReference>
<evidence type="ECO:0000256" key="6">
    <source>
        <dbReference type="PROSITE-ProRule" id="PRU00354"/>
    </source>
</evidence>
<dbReference type="FunFam" id="3.40.50.150:FF:000088">
    <property type="entry name" value="Polyamine aminopropyltransferase"/>
    <property type="match status" value="1"/>
</dbReference>
<comment type="caution">
    <text evidence="8">The sequence shown here is derived from an EMBL/GenBank/DDBJ whole genome shotgun (WGS) entry which is preliminary data.</text>
</comment>
<dbReference type="PANTHER" id="PTHR43317">
    <property type="entry name" value="THERMOSPERMINE SYNTHASE ACAULIS5"/>
    <property type="match status" value="1"/>
</dbReference>
<gene>
    <name evidence="8" type="ORF">F2P56_027500</name>
</gene>
<sequence>QNHSTFSISLKPSLRSRPINILHQDRLLSSPSLLGSDLSLDSFSINRKMADISYSNGNGVHGKGFVLNGYRKSCWYEEEIEENLRWSFSLNSILHTGATPYQDIALLDTKPFGKALVIDGKLQSAETDEFIYHESLVHPALLHHPNPRTIFIMGGGEGSTAREILRHNTVEMVVMCDIDEEVVEFCKSYLIVNRDAFCDPRLELIINDARAELESREECYDVIIGDLADPIEGGPCYKLYTKSFYEFTVKPRLNQGGLFVTQAGPAGIFSHTEVFSCIYNTLRQVFKHVVPYSAHVPSFADTWGWVMASDTPFALSADELDLRMKQRMKGENRYLDGKTFSSASTLSKAVRNTLDNETHVYTEGTARFIYGHGSAHRNTHE</sequence>
<dbReference type="EMBL" id="LIHL02000012">
    <property type="protein sequence ID" value="KAF5452513.1"/>
    <property type="molecule type" value="Genomic_DNA"/>
</dbReference>
<dbReference type="PANTHER" id="PTHR43317:SF9">
    <property type="entry name" value="SPERMINE SYNTHASE"/>
    <property type="match status" value="1"/>
</dbReference>
<comment type="catalytic activity">
    <reaction evidence="4">
        <text>S-adenosyl 3-(methylsulfanyl)propylamine + spermidine = thermospermine + S-methyl-5'-thioadenosine + H(+)</text>
        <dbReference type="Rhea" id="RHEA:30515"/>
        <dbReference type="ChEBI" id="CHEBI:15378"/>
        <dbReference type="ChEBI" id="CHEBI:17509"/>
        <dbReference type="ChEBI" id="CHEBI:57443"/>
        <dbReference type="ChEBI" id="CHEBI:57834"/>
        <dbReference type="ChEBI" id="CHEBI:59903"/>
        <dbReference type="EC" id="2.5.1.79"/>
    </reaction>
</comment>
<evidence type="ECO:0000259" key="7">
    <source>
        <dbReference type="PROSITE" id="PS51006"/>
    </source>
</evidence>
<dbReference type="NCBIfam" id="NF037959">
    <property type="entry name" value="MFS_SpdSyn"/>
    <property type="match status" value="1"/>
</dbReference>
<dbReference type="InterPro" id="IPR029063">
    <property type="entry name" value="SAM-dependent_MTases_sf"/>
</dbReference>
<feature type="active site" description="Proton acceptor" evidence="6">
    <location>
        <position position="226"/>
    </location>
</feature>
<dbReference type="GO" id="GO:0010487">
    <property type="term" value="F:thermospermine synthase activity"/>
    <property type="evidence" value="ECO:0007669"/>
    <property type="project" value="UniProtKB-EC"/>
</dbReference>
<dbReference type="GO" id="GO:0006596">
    <property type="term" value="P:polyamine biosynthetic process"/>
    <property type="evidence" value="ECO:0007669"/>
    <property type="project" value="UniProtKB-UniRule"/>
</dbReference>
<evidence type="ECO:0000256" key="2">
    <source>
        <dbReference type="ARBA" id="ARBA00022679"/>
    </source>
</evidence>
<accession>A0A833WJI2</accession>
<keyword evidence="2 6" id="KW-0808">Transferase</keyword>
<feature type="domain" description="PABS" evidence="7">
    <location>
        <begin position="73"/>
        <end position="310"/>
    </location>
</feature>
<evidence type="ECO:0000313" key="9">
    <source>
        <dbReference type="Proteomes" id="UP000619265"/>
    </source>
</evidence>
<comment type="similarity">
    <text evidence="1">Belongs to the spermidine/spermine synthase family.</text>
</comment>